<accession>A0AAQ3RHY3</accession>
<evidence type="ECO:0008006" key="4">
    <source>
        <dbReference type="Google" id="ProtNLM"/>
    </source>
</evidence>
<dbReference type="InterPro" id="IPR051058">
    <property type="entry name" value="GDSL_Est/Lipase"/>
</dbReference>
<dbReference type="PANTHER" id="PTHR45648">
    <property type="entry name" value="GDSL LIPASE/ACYLHYDROLASE FAMILY PROTEIN (AFU_ORTHOLOGUE AFUA_4G14700)"/>
    <property type="match status" value="1"/>
</dbReference>
<proteinExistence type="predicted"/>
<evidence type="ECO:0000313" key="3">
    <source>
        <dbReference type="Proteomes" id="UP001374535"/>
    </source>
</evidence>
<dbReference type="Proteomes" id="UP001374535">
    <property type="component" value="Chromosome 10"/>
</dbReference>
<dbReference type="EMBL" id="CP144691">
    <property type="protein sequence ID" value="WVY94721.1"/>
    <property type="molecule type" value="Genomic_DNA"/>
</dbReference>
<dbReference type="PANTHER" id="PTHR45648:SF159">
    <property type="entry name" value="GDSL-LIKE LIPASE_ACYLHYDROLASE"/>
    <property type="match status" value="1"/>
</dbReference>
<organism evidence="2 3">
    <name type="scientific">Vigna mungo</name>
    <name type="common">Black gram</name>
    <name type="synonym">Phaseolus mungo</name>
    <dbReference type="NCBI Taxonomy" id="3915"/>
    <lineage>
        <taxon>Eukaryota</taxon>
        <taxon>Viridiplantae</taxon>
        <taxon>Streptophyta</taxon>
        <taxon>Embryophyta</taxon>
        <taxon>Tracheophyta</taxon>
        <taxon>Spermatophyta</taxon>
        <taxon>Magnoliopsida</taxon>
        <taxon>eudicotyledons</taxon>
        <taxon>Gunneridae</taxon>
        <taxon>Pentapetalae</taxon>
        <taxon>rosids</taxon>
        <taxon>fabids</taxon>
        <taxon>Fabales</taxon>
        <taxon>Fabaceae</taxon>
        <taxon>Papilionoideae</taxon>
        <taxon>50 kb inversion clade</taxon>
        <taxon>NPAAA clade</taxon>
        <taxon>indigoferoid/millettioid clade</taxon>
        <taxon>Phaseoleae</taxon>
        <taxon>Vigna</taxon>
    </lineage>
</organism>
<reference evidence="2 3" key="1">
    <citation type="journal article" date="2023" name="Life. Sci Alliance">
        <title>Evolutionary insights into 3D genome organization and epigenetic landscape of Vigna mungo.</title>
        <authorList>
            <person name="Junaid A."/>
            <person name="Singh B."/>
            <person name="Bhatia S."/>
        </authorList>
    </citation>
    <scope>NUCLEOTIDE SEQUENCE [LARGE SCALE GENOMIC DNA]</scope>
    <source>
        <strain evidence="2">Urdbean</strain>
    </source>
</reference>
<sequence>MRSINIIRISRQLQYFEQYQQRVSALIGVEQAQRLVNQALVLITLGGNDFVNNYFLVPFSARSRQFALPDYVVYLISEYRKILVAYGFITSKVACCGQGRFNGIGLCTPVSNLCPNRNVYAFWDPFHPSERANRLIVETFMIGDTKYMNPMNLSTIMQLDSRT</sequence>
<evidence type="ECO:0000313" key="2">
    <source>
        <dbReference type="EMBL" id="WVY94721.1"/>
    </source>
</evidence>
<gene>
    <name evidence="2" type="ORF">V8G54_033809</name>
</gene>
<dbReference type="Gene3D" id="3.40.50.1110">
    <property type="entry name" value="SGNH hydrolase"/>
    <property type="match status" value="1"/>
</dbReference>
<name>A0AAQ3RHY3_VIGMU</name>
<protein>
    <recommendedName>
        <fullName evidence="4">GDSL esterase/lipase</fullName>
    </recommendedName>
</protein>
<keyword evidence="3" id="KW-1185">Reference proteome</keyword>
<evidence type="ECO:0000256" key="1">
    <source>
        <dbReference type="ARBA" id="ARBA00022801"/>
    </source>
</evidence>
<dbReference type="GO" id="GO:0016787">
    <property type="term" value="F:hydrolase activity"/>
    <property type="evidence" value="ECO:0007669"/>
    <property type="project" value="UniProtKB-KW"/>
</dbReference>
<keyword evidence="1" id="KW-0378">Hydrolase</keyword>
<dbReference type="InterPro" id="IPR036514">
    <property type="entry name" value="SGNH_hydro_sf"/>
</dbReference>
<dbReference type="AlphaFoldDB" id="A0AAQ3RHY3"/>